<evidence type="ECO:0008006" key="3">
    <source>
        <dbReference type="Google" id="ProtNLM"/>
    </source>
</evidence>
<dbReference type="Proteomes" id="UP000248724">
    <property type="component" value="Unassembled WGS sequence"/>
</dbReference>
<evidence type="ECO:0000313" key="1">
    <source>
        <dbReference type="EMBL" id="PZR83492.1"/>
    </source>
</evidence>
<gene>
    <name evidence="1" type="ORF">DLM65_01760</name>
</gene>
<proteinExistence type="predicted"/>
<dbReference type="InterPro" id="IPR029787">
    <property type="entry name" value="Nucleotide_cyclase"/>
</dbReference>
<dbReference type="EMBL" id="QHBU01000034">
    <property type="protein sequence ID" value="PZR83492.1"/>
    <property type="molecule type" value="Genomic_DNA"/>
</dbReference>
<protein>
    <recommendedName>
        <fullName evidence="3">GGDEF domain-containing protein</fullName>
    </recommendedName>
</protein>
<dbReference type="InterPro" id="IPR043128">
    <property type="entry name" value="Rev_trsase/Diguanyl_cyclase"/>
</dbReference>
<evidence type="ECO:0000313" key="2">
    <source>
        <dbReference type="Proteomes" id="UP000248724"/>
    </source>
</evidence>
<reference evidence="1 2" key="1">
    <citation type="journal article" date="2017" name="Nature">
        <title>Atmospheric trace gases support primary production in Antarctic desert surface soil.</title>
        <authorList>
            <person name="Ji M."/>
            <person name="Greening C."/>
            <person name="Vanwonterghem I."/>
            <person name="Carere C.R."/>
            <person name="Bay S.K."/>
            <person name="Steen J.A."/>
            <person name="Montgomery K."/>
            <person name="Lines T."/>
            <person name="Beardall J."/>
            <person name="van Dorst J."/>
            <person name="Snape I."/>
            <person name="Stott M.B."/>
            <person name="Hugenholtz P."/>
            <person name="Ferrari B.C."/>
        </authorList>
    </citation>
    <scope>NUCLEOTIDE SEQUENCE [LARGE SCALE GENOMIC DNA]</scope>
    <source>
        <strain evidence="1">RRmetagenome_bin12</strain>
    </source>
</reference>
<organism evidence="1 2">
    <name type="scientific">Candidatus Aeolococcus gillhamiae</name>
    <dbReference type="NCBI Taxonomy" id="3127015"/>
    <lineage>
        <taxon>Bacteria</taxon>
        <taxon>Bacillati</taxon>
        <taxon>Candidatus Dormiibacterota</taxon>
        <taxon>Candidatus Dormibacteria</taxon>
        <taxon>Candidatus Aeolococcales</taxon>
        <taxon>Candidatus Aeolococcaceae</taxon>
        <taxon>Candidatus Aeolococcus</taxon>
    </lineage>
</organism>
<dbReference type="AlphaFoldDB" id="A0A2W5ZDG3"/>
<dbReference type="SUPFAM" id="SSF55073">
    <property type="entry name" value="Nucleotide cyclase"/>
    <property type="match status" value="1"/>
</dbReference>
<comment type="caution">
    <text evidence="1">The sequence shown here is derived from an EMBL/GenBank/DDBJ whole genome shotgun (WGS) entry which is preliminary data.</text>
</comment>
<dbReference type="Gene3D" id="3.30.70.270">
    <property type="match status" value="1"/>
</dbReference>
<name>A0A2W5ZDG3_9BACT</name>
<accession>A0A2W5ZDG3</accession>
<sequence length="134" mass="14685">MSIGELTGIYMRAPGLVEFKRELARARATQQRLTMASVQVAGARDEDDHVRDVAAVLCGQLRPYDVIVRHGVEFHCATPGMTVDEAWERMNNVQTALKASPSTAAVKVGVASLDDEDSVDTLMRRADQARESAR</sequence>